<protein>
    <submittedName>
        <fullName evidence="1">Uncharacterized protein</fullName>
    </submittedName>
</protein>
<dbReference type="AlphaFoldDB" id="A0A239N4Q6"/>
<proteinExistence type="predicted"/>
<dbReference type="EMBL" id="FNEC01000056">
    <property type="protein sequence ID" value="SDK88967.1"/>
    <property type="molecule type" value="Genomic_DNA"/>
</dbReference>
<reference evidence="2 3" key="2">
    <citation type="submission" date="2017-06" db="EMBL/GenBank/DDBJ databases">
        <authorList>
            <person name="Varghese N."/>
            <person name="Submissions S."/>
        </authorList>
    </citation>
    <scope>NUCLEOTIDE SEQUENCE [LARGE SCALE GENOMIC DNA]</scope>
    <source>
        <strain evidence="2 3">RLD-1</strain>
    </source>
</reference>
<dbReference type="RefSeq" id="WP_089394255.1">
    <property type="nucleotide sequence ID" value="NZ_FNEC01000056.1"/>
</dbReference>
<organism evidence="1 4">
    <name type="scientific">Pseudomonas delhiensis</name>
    <dbReference type="NCBI Taxonomy" id="366289"/>
    <lineage>
        <taxon>Bacteria</taxon>
        <taxon>Pseudomonadati</taxon>
        <taxon>Pseudomonadota</taxon>
        <taxon>Gammaproteobacteria</taxon>
        <taxon>Pseudomonadales</taxon>
        <taxon>Pseudomonadaceae</taxon>
        <taxon>Pseudomonas</taxon>
    </lineage>
</organism>
<reference evidence="1 4" key="1">
    <citation type="submission" date="2016-10" db="EMBL/GenBank/DDBJ databases">
        <authorList>
            <person name="de Groot N.N."/>
        </authorList>
    </citation>
    <scope>NUCLEOTIDE SEQUENCE [LARGE SCALE GENOMIC DNA]</scope>
    <source>
        <strain evidence="1 4">CCM 7361</strain>
    </source>
</reference>
<gene>
    <name evidence="1" type="ORF">SAMN05216189_105619</name>
    <name evidence="2" type="ORF">SAMN06295949_13624</name>
</gene>
<name>A0A239N4Q6_9PSED</name>
<evidence type="ECO:0000313" key="2">
    <source>
        <dbReference type="EMBL" id="SNT49444.1"/>
    </source>
</evidence>
<dbReference type="Proteomes" id="UP000198309">
    <property type="component" value="Unassembled WGS sequence"/>
</dbReference>
<evidence type="ECO:0000313" key="3">
    <source>
        <dbReference type="Proteomes" id="UP000198309"/>
    </source>
</evidence>
<dbReference type="Proteomes" id="UP000199693">
    <property type="component" value="Unassembled WGS sequence"/>
</dbReference>
<accession>A0A239N4Q6</accession>
<dbReference type="EMBL" id="FZPC01000036">
    <property type="protein sequence ID" value="SNT49444.1"/>
    <property type="molecule type" value="Genomic_DNA"/>
</dbReference>
<keyword evidence="3" id="KW-1185">Reference proteome</keyword>
<evidence type="ECO:0000313" key="1">
    <source>
        <dbReference type="EMBL" id="SDK88967.1"/>
    </source>
</evidence>
<evidence type="ECO:0000313" key="4">
    <source>
        <dbReference type="Proteomes" id="UP000199693"/>
    </source>
</evidence>
<sequence>MSQGLDIEALIRLRKQTRAISDALRSQAADYLATLAMLVRPQHLFGEYLQGAPRSSGRETQHHFKEFKELYDRIGSAAPFSLIHELEVPLNLLNTTPELYALEYDLPLAGRTVRVTSPTRWVVGFQSFELERFRKVIKDPNRSNAELYRFVIHYLVLFYCFSKSGGLGRLLLGLRFPVSFERLKEFGDLPFCVISSPVRSSLPDESVIRSATEISGNATFEELVSREDILGMQDDIRQRLLQTVEGL</sequence>